<protein>
    <submittedName>
        <fullName evidence="3">Unnamed protein product</fullName>
    </submittedName>
</protein>
<reference evidence="3" key="1">
    <citation type="submission" date="2023-04" db="EMBL/GenBank/DDBJ databases">
        <title>Phytophthora lilii NBRC 32176.</title>
        <authorList>
            <person name="Ichikawa N."/>
            <person name="Sato H."/>
            <person name="Tonouchi N."/>
        </authorList>
    </citation>
    <scope>NUCLEOTIDE SEQUENCE</scope>
    <source>
        <strain evidence="3">NBRC 32176</strain>
    </source>
</reference>
<comment type="caution">
    <text evidence="3">The sequence shown here is derived from an EMBL/GenBank/DDBJ whole genome shotgun (WGS) entry which is preliminary data.</text>
</comment>
<evidence type="ECO:0000256" key="2">
    <source>
        <dbReference type="SAM" id="SignalP"/>
    </source>
</evidence>
<dbReference type="EMBL" id="BSXW01000051">
    <property type="protein sequence ID" value="GMF10685.1"/>
    <property type="molecule type" value="Genomic_DNA"/>
</dbReference>
<keyword evidence="4" id="KW-1185">Reference proteome</keyword>
<gene>
    <name evidence="3" type="ORF">Plil01_000146400</name>
</gene>
<proteinExistence type="predicted"/>
<evidence type="ECO:0000313" key="4">
    <source>
        <dbReference type="Proteomes" id="UP001165083"/>
    </source>
</evidence>
<organism evidence="3 4">
    <name type="scientific">Phytophthora lilii</name>
    <dbReference type="NCBI Taxonomy" id="2077276"/>
    <lineage>
        <taxon>Eukaryota</taxon>
        <taxon>Sar</taxon>
        <taxon>Stramenopiles</taxon>
        <taxon>Oomycota</taxon>
        <taxon>Peronosporomycetes</taxon>
        <taxon>Peronosporales</taxon>
        <taxon>Peronosporaceae</taxon>
        <taxon>Phytophthora</taxon>
    </lineage>
</organism>
<dbReference type="Proteomes" id="UP001165083">
    <property type="component" value="Unassembled WGS sequence"/>
</dbReference>
<accession>A0A9W6WPB6</accession>
<sequence>MRLSVLLLAVMSFAHSKQNKPMRPTARRSSDRSKRLTREEEERANMGFFNNLFKGSAAKKAAAAAKKQKAFQDYSKMLERDDALYLAMARWVDDGTAPIEILNKMKAAGIADDKANEVFLRFLNYRSETACKRNPL</sequence>
<feature type="compositionally biased region" description="Basic and acidic residues" evidence="1">
    <location>
        <begin position="28"/>
        <end position="43"/>
    </location>
</feature>
<keyword evidence="2" id="KW-0732">Signal</keyword>
<name>A0A9W6WPB6_9STRA</name>
<dbReference type="AlphaFoldDB" id="A0A9W6WPB6"/>
<evidence type="ECO:0000313" key="3">
    <source>
        <dbReference type="EMBL" id="GMF10685.1"/>
    </source>
</evidence>
<feature type="signal peptide" evidence="2">
    <location>
        <begin position="1"/>
        <end position="16"/>
    </location>
</feature>
<feature type="chain" id="PRO_5040922277" evidence="2">
    <location>
        <begin position="17"/>
        <end position="136"/>
    </location>
</feature>
<evidence type="ECO:0000256" key="1">
    <source>
        <dbReference type="SAM" id="MobiDB-lite"/>
    </source>
</evidence>
<feature type="region of interest" description="Disordered" evidence="1">
    <location>
        <begin position="18"/>
        <end position="43"/>
    </location>
</feature>